<dbReference type="GO" id="GO:0016884">
    <property type="term" value="F:carbon-nitrogen ligase activity, with glutamine as amido-N-donor"/>
    <property type="evidence" value="ECO:0007669"/>
    <property type="project" value="InterPro"/>
</dbReference>
<evidence type="ECO:0000313" key="2">
    <source>
        <dbReference type="Proteomes" id="UP000215405"/>
    </source>
</evidence>
<dbReference type="PANTHER" id="PTHR28055:SF1">
    <property type="entry name" value="ALTERED INHERITANCE OF MITOCHONDRIA PROTEIN 41, MITOCHONDRIAL"/>
    <property type="match status" value="1"/>
</dbReference>
<dbReference type="Gene3D" id="1.10.10.410">
    <property type="match status" value="1"/>
</dbReference>
<dbReference type="InterPro" id="IPR003789">
    <property type="entry name" value="Asn/Gln_tRNA_amidoTrase-B-like"/>
</dbReference>
<proteinExistence type="predicted"/>
<dbReference type="EMBL" id="NBYO01000002">
    <property type="protein sequence ID" value="OXT00508.1"/>
    <property type="molecule type" value="Genomic_DNA"/>
</dbReference>
<dbReference type="PANTHER" id="PTHR28055">
    <property type="entry name" value="ALTERED INHERITANCE OF MITOCHONDRIA PROTEIN 41, MITOCHONDRIAL"/>
    <property type="match status" value="1"/>
</dbReference>
<dbReference type="InterPro" id="IPR019004">
    <property type="entry name" value="YqeY/Aim41"/>
</dbReference>
<keyword evidence="1" id="KW-0808">Transferase</keyword>
<dbReference type="SUPFAM" id="SSF89095">
    <property type="entry name" value="GatB/YqeY motif"/>
    <property type="match status" value="1"/>
</dbReference>
<accession>A0A231UX43</accession>
<evidence type="ECO:0000313" key="1">
    <source>
        <dbReference type="EMBL" id="OXT00508.1"/>
    </source>
</evidence>
<comment type="caution">
    <text evidence="1">The sequence shown here is derived from an EMBL/GenBank/DDBJ whole genome shotgun (WGS) entry which is preliminary data.</text>
</comment>
<dbReference type="Proteomes" id="UP000215405">
    <property type="component" value="Unassembled WGS sequence"/>
</dbReference>
<dbReference type="InterPro" id="IPR023168">
    <property type="entry name" value="GatB_Yqey_C_2"/>
</dbReference>
<organism evidence="1 2">
    <name type="scientific">Notoacmeibacter marinus</name>
    <dbReference type="NCBI Taxonomy" id="1876515"/>
    <lineage>
        <taxon>Bacteria</taxon>
        <taxon>Pseudomonadati</taxon>
        <taxon>Pseudomonadota</taxon>
        <taxon>Alphaproteobacteria</taxon>
        <taxon>Hyphomicrobiales</taxon>
        <taxon>Notoacmeibacteraceae</taxon>
        <taxon>Notoacmeibacter</taxon>
    </lineage>
</organism>
<dbReference type="GO" id="GO:0016740">
    <property type="term" value="F:transferase activity"/>
    <property type="evidence" value="ECO:0007669"/>
    <property type="project" value="UniProtKB-KW"/>
</dbReference>
<reference evidence="2" key="1">
    <citation type="journal article" date="2017" name="Int. J. Syst. Evol. Microbiol.">
        <title>Notoacmeibacter marinus gen. nov., sp. nov., isolated from the gut of a limpet and proposal of Notoacmeibacteraceae fam. nov. in the order Rhizobiales of the class Alphaproteobacteria.</title>
        <authorList>
            <person name="Huang Z."/>
            <person name="Guo F."/>
            <person name="Lai Q."/>
        </authorList>
    </citation>
    <scope>NUCLEOTIDE SEQUENCE [LARGE SCALE GENOMIC DNA]</scope>
    <source>
        <strain evidence="2">XMTR2A4</strain>
    </source>
</reference>
<protein>
    <submittedName>
        <fullName evidence="1">Glutamyl-tRNA amidotransferase</fullName>
    </submittedName>
</protein>
<gene>
    <name evidence="1" type="ORF">B7H23_10355</name>
</gene>
<dbReference type="Gene3D" id="1.10.1510.10">
    <property type="entry name" value="Uncharacterised protein YqeY/AIM41 PF09424, N-terminal domain"/>
    <property type="match status" value="1"/>
</dbReference>
<name>A0A231UX43_9HYPH</name>
<dbReference type="Pfam" id="PF09424">
    <property type="entry name" value="YqeY"/>
    <property type="match status" value="1"/>
</dbReference>
<sequence>MRDQIGAALNEAVQKERRSRACMLRLIQTAINDRDVANRAEGKDPISDAEIGDMLLKMIHQREASAAEYEASGRLSEAEEEREEIQIVRDLLPRQLDENDTRRACAQVIEEVDAGGLRDVGRCMNALKQKFPGQMDFGQASGIVKTMLR</sequence>
<dbReference type="AlphaFoldDB" id="A0A231UX43"/>
<keyword evidence="2" id="KW-1185">Reference proteome</keyword>
<dbReference type="RefSeq" id="WP_094077334.1">
    <property type="nucleotide sequence ID" value="NZ_NBYO01000002.1"/>
</dbReference>
<dbReference type="InterPro" id="IPR042184">
    <property type="entry name" value="YqeY/Aim41_N"/>
</dbReference>